<name>A0ABU7DLA5_9TELE</name>
<comment type="caution">
    <text evidence="1">The sequence shown here is derived from an EMBL/GenBank/DDBJ whole genome shotgun (WGS) entry which is preliminary data.</text>
</comment>
<protein>
    <submittedName>
        <fullName evidence="1">Uncharacterized protein</fullName>
    </submittedName>
</protein>
<gene>
    <name evidence="1" type="ORF">CHARACLAT_031022</name>
</gene>
<organism evidence="1 2">
    <name type="scientific">Characodon lateralis</name>
    <dbReference type="NCBI Taxonomy" id="208331"/>
    <lineage>
        <taxon>Eukaryota</taxon>
        <taxon>Metazoa</taxon>
        <taxon>Chordata</taxon>
        <taxon>Craniata</taxon>
        <taxon>Vertebrata</taxon>
        <taxon>Euteleostomi</taxon>
        <taxon>Actinopterygii</taxon>
        <taxon>Neopterygii</taxon>
        <taxon>Teleostei</taxon>
        <taxon>Neoteleostei</taxon>
        <taxon>Acanthomorphata</taxon>
        <taxon>Ovalentaria</taxon>
        <taxon>Atherinomorphae</taxon>
        <taxon>Cyprinodontiformes</taxon>
        <taxon>Goodeidae</taxon>
        <taxon>Characodon</taxon>
    </lineage>
</organism>
<dbReference type="EMBL" id="JAHUTJ010029439">
    <property type="protein sequence ID" value="MED6275873.1"/>
    <property type="molecule type" value="Genomic_DNA"/>
</dbReference>
<dbReference type="Proteomes" id="UP001352852">
    <property type="component" value="Unassembled WGS sequence"/>
</dbReference>
<accession>A0ABU7DLA5</accession>
<sequence length="103" mass="11605">MACDQCPWTQCFIWKSLTPWMTSKTLKEKLKLDDKKRKPMAQMVKIGGASICENMSNVMKRALTNRLMSGLNMDGGGGKGAFRKMTLCKVMIGKKNFCFCIIT</sequence>
<reference evidence="1 2" key="1">
    <citation type="submission" date="2021-06" db="EMBL/GenBank/DDBJ databases">
        <authorList>
            <person name="Palmer J.M."/>
        </authorList>
    </citation>
    <scope>NUCLEOTIDE SEQUENCE [LARGE SCALE GENOMIC DNA]</scope>
    <source>
        <strain evidence="1 2">CL_MEX2019</strain>
        <tissue evidence="1">Muscle</tissue>
    </source>
</reference>
<keyword evidence="2" id="KW-1185">Reference proteome</keyword>
<proteinExistence type="predicted"/>
<evidence type="ECO:0000313" key="2">
    <source>
        <dbReference type="Proteomes" id="UP001352852"/>
    </source>
</evidence>
<evidence type="ECO:0000313" key="1">
    <source>
        <dbReference type="EMBL" id="MED6275873.1"/>
    </source>
</evidence>